<dbReference type="KEGG" id="tcu:Tcur_0011"/>
<dbReference type="HOGENOM" id="CLU_2604877_0_0_11"/>
<reference evidence="1 2" key="1">
    <citation type="journal article" date="2011" name="Stand. Genomic Sci.">
        <title>Complete genome sequence of Thermomonospora curvata type strain (B9).</title>
        <authorList>
            <person name="Chertkov O."/>
            <person name="Sikorski J."/>
            <person name="Nolan M."/>
            <person name="Lapidus A."/>
            <person name="Lucas S."/>
            <person name="Del Rio T.G."/>
            <person name="Tice H."/>
            <person name="Cheng J.F."/>
            <person name="Goodwin L."/>
            <person name="Pitluck S."/>
            <person name="Liolios K."/>
            <person name="Ivanova N."/>
            <person name="Mavromatis K."/>
            <person name="Mikhailova N."/>
            <person name="Ovchinnikova G."/>
            <person name="Pati A."/>
            <person name="Chen A."/>
            <person name="Palaniappan K."/>
            <person name="Djao O.D."/>
            <person name="Land M."/>
            <person name="Hauser L."/>
            <person name="Chang Y.J."/>
            <person name="Jeffries C.D."/>
            <person name="Brettin T."/>
            <person name="Han C."/>
            <person name="Detter J.C."/>
            <person name="Rohde M."/>
            <person name="Goker M."/>
            <person name="Woyke T."/>
            <person name="Bristow J."/>
            <person name="Eisen J.A."/>
            <person name="Markowitz V."/>
            <person name="Hugenholtz P."/>
            <person name="Klenk H.P."/>
            <person name="Kyrpides N.C."/>
        </authorList>
    </citation>
    <scope>NUCLEOTIDE SEQUENCE [LARGE SCALE GENOMIC DNA]</scope>
    <source>
        <strain evidence="2">ATCC 19995 / DSM 43183 / JCM 3096 / KCTC 9072 / NBRC 15933 / NCIMB 10081 / Henssen B9</strain>
    </source>
</reference>
<dbReference type="RefSeq" id="WP_012850404.1">
    <property type="nucleotide sequence ID" value="NC_013510.1"/>
</dbReference>
<dbReference type="EMBL" id="CP001738">
    <property type="protein sequence ID" value="ACY95620.1"/>
    <property type="molecule type" value="Genomic_DNA"/>
</dbReference>
<name>D1ADB0_THECD</name>
<protein>
    <submittedName>
        <fullName evidence="1">Uncharacterized protein</fullName>
    </submittedName>
</protein>
<sequence length="79" mass="8828">MLSDLVYDGKGGLWMRAGQKLLHYKSGKWKTVSLPRKDGLRPEINALAHIPKTTSVWAVGALADEREVYQSSVILKYGK</sequence>
<dbReference type="Proteomes" id="UP000001918">
    <property type="component" value="Chromosome"/>
</dbReference>
<keyword evidence="2" id="KW-1185">Reference proteome</keyword>
<dbReference type="AlphaFoldDB" id="D1ADB0"/>
<gene>
    <name evidence="1" type="ordered locus">Tcur_0011</name>
</gene>
<evidence type="ECO:0000313" key="2">
    <source>
        <dbReference type="Proteomes" id="UP000001918"/>
    </source>
</evidence>
<proteinExistence type="predicted"/>
<accession>D1ADB0</accession>
<organism evidence="1 2">
    <name type="scientific">Thermomonospora curvata (strain ATCC 19995 / DSM 43183 / JCM 3096 / KCTC 9072 / NBRC 15933 / NCIMB 10081 / Henssen B9)</name>
    <dbReference type="NCBI Taxonomy" id="471852"/>
    <lineage>
        <taxon>Bacteria</taxon>
        <taxon>Bacillati</taxon>
        <taxon>Actinomycetota</taxon>
        <taxon>Actinomycetes</taxon>
        <taxon>Streptosporangiales</taxon>
        <taxon>Thermomonosporaceae</taxon>
        <taxon>Thermomonospora</taxon>
    </lineage>
</organism>
<evidence type="ECO:0000313" key="1">
    <source>
        <dbReference type="EMBL" id="ACY95620.1"/>
    </source>
</evidence>